<dbReference type="EMBL" id="JACGWJ010000014">
    <property type="protein sequence ID" value="KAL0373852.1"/>
    <property type="molecule type" value="Genomic_DNA"/>
</dbReference>
<organism evidence="1">
    <name type="scientific">Sesamum radiatum</name>
    <name type="common">Black benniseed</name>
    <dbReference type="NCBI Taxonomy" id="300843"/>
    <lineage>
        <taxon>Eukaryota</taxon>
        <taxon>Viridiplantae</taxon>
        <taxon>Streptophyta</taxon>
        <taxon>Embryophyta</taxon>
        <taxon>Tracheophyta</taxon>
        <taxon>Spermatophyta</taxon>
        <taxon>Magnoliopsida</taxon>
        <taxon>eudicotyledons</taxon>
        <taxon>Gunneridae</taxon>
        <taxon>Pentapetalae</taxon>
        <taxon>asterids</taxon>
        <taxon>lamiids</taxon>
        <taxon>Lamiales</taxon>
        <taxon>Pedaliaceae</taxon>
        <taxon>Sesamum</taxon>
    </lineage>
</organism>
<comment type="caution">
    <text evidence="1">The sequence shown here is derived from an EMBL/GenBank/DDBJ whole genome shotgun (WGS) entry which is preliminary data.</text>
</comment>
<accession>A0AAW2R199</accession>
<sequence>MPSAKYEVIPRMFGHGDIRATIGRHPTHEISERYGNQTGSVGPGRPTLGTRIAERFGVMRKVAPRVAENQEQHLLCEWVIEASTLRPCDPTHEMCYRFVAVHGGPLAKMSGRGATTYCGQILKPCRKARRHVGCTVWDYCEMLAHRMGHGLKIRS</sequence>
<gene>
    <name evidence="1" type="ORF">Sradi_3300900</name>
</gene>
<reference evidence="1" key="1">
    <citation type="submission" date="2020-06" db="EMBL/GenBank/DDBJ databases">
        <authorList>
            <person name="Li T."/>
            <person name="Hu X."/>
            <person name="Zhang T."/>
            <person name="Song X."/>
            <person name="Zhang H."/>
            <person name="Dai N."/>
            <person name="Sheng W."/>
            <person name="Hou X."/>
            <person name="Wei L."/>
        </authorList>
    </citation>
    <scope>NUCLEOTIDE SEQUENCE</scope>
    <source>
        <strain evidence="1">G02</strain>
        <tissue evidence="1">Leaf</tissue>
    </source>
</reference>
<proteinExistence type="predicted"/>
<protein>
    <submittedName>
        <fullName evidence="1">Uncharacterized protein</fullName>
    </submittedName>
</protein>
<evidence type="ECO:0000313" key="1">
    <source>
        <dbReference type="EMBL" id="KAL0373852.1"/>
    </source>
</evidence>
<name>A0AAW2R199_SESRA</name>
<dbReference type="AlphaFoldDB" id="A0AAW2R199"/>
<reference evidence="1" key="2">
    <citation type="journal article" date="2024" name="Plant">
        <title>Genomic evolution and insights into agronomic trait innovations of Sesamum species.</title>
        <authorList>
            <person name="Miao H."/>
            <person name="Wang L."/>
            <person name="Qu L."/>
            <person name="Liu H."/>
            <person name="Sun Y."/>
            <person name="Le M."/>
            <person name="Wang Q."/>
            <person name="Wei S."/>
            <person name="Zheng Y."/>
            <person name="Lin W."/>
            <person name="Duan Y."/>
            <person name="Cao H."/>
            <person name="Xiong S."/>
            <person name="Wang X."/>
            <person name="Wei L."/>
            <person name="Li C."/>
            <person name="Ma Q."/>
            <person name="Ju M."/>
            <person name="Zhao R."/>
            <person name="Li G."/>
            <person name="Mu C."/>
            <person name="Tian Q."/>
            <person name="Mei H."/>
            <person name="Zhang T."/>
            <person name="Gao T."/>
            <person name="Zhang H."/>
        </authorList>
    </citation>
    <scope>NUCLEOTIDE SEQUENCE</scope>
    <source>
        <strain evidence="1">G02</strain>
    </source>
</reference>